<reference evidence="3 4" key="1">
    <citation type="submission" date="2020-08" db="EMBL/GenBank/DDBJ databases">
        <title>Exploring microbial biodiversity for novel pathways involved in the catabolism of aromatic compounds derived from lignin.</title>
        <authorList>
            <person name="Elkins J."/>
        </authorList>
    </citation>
    <scope>NUCLEOTIDE SEQUENCE [LARGE SCALE GENOMIC DNA]</scope>
    <source>
        <strain evidence="3 4">B1D3A</strain>
    </source>
</reference>
<feature type="compositionally biased region" description="Basic and acidic residues" evidence="1">
    <location>
        <begin position="39"/>
        <end position="48"/>
    </location>
</feature>
<gene>
    <name evidence="3" type="ORF">HNP60_000060</name>
</gene>
<sequence>MSGTMIRRLTAFLALFALGSLNAHAQTSESGRYPSLAKRPAESRDRQPPEPSPVQPASVDAALATQVSQLAEKASGADAVFRKQLDQGRSLVSAARNAAPESEAWVAAQMAVSALDGARYESIAALASLDTLHVERQNNEDSGRVMADLATIDPVRMQVLALVDAQNDALDSLRGALRLP</sequence>
<feature type="signal peptide" evidence="2">
    <location>
        <begin position="1"/>
        <end position="25"/>
    </location>
</feature>
<dbReference type="Proteomes" id="UP001138540">
    <property type="component" value="Unassembled WGS sequence"/>
</dbReference>
<feature type="chain" id="PRO_5046422897" description="DUF4142 domain-containing protein" evidence="2">
    <location>
        <begin position="26"/>
        <end position="180"/>
    </location>
</feature>
<organism evidence="3 4">
    <name type="scientific">Sphingobium lignivorans</name>
    <dbReference type="NCBI Taxonomy" id="2735886"/>
    <lineage>
        <taxon>Bacteria</taxon>
        <taxon>Pseudomonadati</taxon>
        <taxon>Pseudomonadota</taxon>
        <taxon>Alphaproteobacteria</taxon>
        <taxon>Sphingomonadales</taxon>
        <taxon>Sphingomonadaceae</taxon>
        <taxon>Sphingobium</taxon>
    </lineage>
</organism>
<evidence type="ECO:0008006" key="5">
    <source>
        <dbReference type="Google" id="ProtNLM"/>
    </source>
</evidence>
<evidence type="ECO:0000313" key="3">
    <source>
        <dbReference type="EMBL" id="MBB5984086.1"/>
    </source>
</evidence>
<proteinExistence type="predicted"/>
<evidence type="ECO:0000313" key="4">
    <source>
        <dbReference type="Proteomes" id="UP001138540"/>
    </source>
</evidence>
<evidence type="ECO:0000256" key="1">
    <source>
        <dbReference type="SAM" id="MobiDB-lite"/>
    </source>
</evidence>
<protein>
    <recommendedName>
        <fullName evidence="5">DUF4142 domain-containing protein</fullName>
    </recommendedName>
</protein>
<accession>A0ABR6N9Y6</accession>
<name>A0ABR6N9Y6_9SPHN</name>
<comment type="caution">
    <text evidence="3">The sequence shown here is derived from an EMBL/GenBank/DDBJ whole genome shotgun (WGS) entry which is preliminary data.</text>
</comment>
<keyword evidence="4" id="KW-1185">Reference proteome</keyword>
<dbReference type="RefSeq" id="WP_184148772.1">
    <property type="nucleotide sequence ID" value="NZ_JACHKA010000001.1"/>
</dbReference>
<feature type="region of interest" description="Disordered" evidence="1">
    <location>
        <begin position="27"/>
        <end position="57"/>
    </location>
</feature>
<dbReference type="EMBL" id="JACHKA010000001">
    <property type="protein sequence ID" value="MBB5984086.1"/>
    <property type="molecule type" value="Genomic_DNA"/>
</dbReference>
<keyword evidence="2" id="KW-0732">Signal</keyword>
<evidence type="ECO:0000256" key="2">
    <source>
        <dbReference type="SAM" id="SignalP"/>
    </source>
</evidence>